<evidence type="ECO:0000259" key="1">
    <source>
        <dbReference type="Pfam" id="PF18694"/>
    </source>
</evidence>
<comment type="caution">
    <text evidence="2">The sequence shown here is derived from an EMBL/GenBank/DDBJ whole genome shotgun (WGS) entry which is preliminary data.</text>
</comment>
<dbReference type="InterPro" id="IPR041105">
    <property type="entry name" value="TDP-43_N"/>
</dbReference>
<proteinExistence type="predicted"/>
<sequence>MAQYIQVVEEENDEPVEIPSEGDGTLLLTTLSAQFPGACGLKYRNPDSGAFRGIRLVDGVLHPPDGLWGNYQYLAVFPKGKGKEFSLII</sequence>
<name>A0AAE0YR04_9GAST</name>
<gene>
    <name evidence="2" type="ORF">RRG08_028149</name>
</gene>
<keyword evidence="3" id="KW-1185">Reference proteome</keyword>
<dbReference type="Pfam" id="PF18694">
    <property type="entry name" value="TDP-43_N"/>
    <property type="match status" value="1"/>
</dbReference>
<feature type="domain" description="TAR DNA-binding protein 43 N-terminal" evidence="1">
    <location>
        <begin position="4"/>
        <end position="77"/>
    </location>
</feature>
<protein>
    <recommendedName>
        <fullName evidence="1">TAR DNA-binding protein 43 N-terminal domain-containing protein</fullName>
    </recommendedName>
</protein>
<dbReference type="AlphaFoldDB" id="A0AAE0YR04"/>
<accession>A0AAE0YR04</accession>
<evidence type="ECO:0000313" key="3">
    <source>
        <dbReference type="Proteomes" id="UP001283361"/>
    </source>
</evidence>
<dbReference type="CDD" id="cd19609">
    <property type="entry name" value="NTD_TDP-43"/>
    <property type="match status" value="1"/>
</dbReference>
<dbReference type="EMBL" id="JAWDGP010005685">
    <property type="protein sequence ID" value="KAK3754182.1"/>
    <property type="molecule type" value="Genomic_DNA"/>
</dbReference>
<dbReference type="Proteomes" id="UP001283361">
    <property type="component" value="Unassembled WGS sequence"/>
</dbReference>
<evidence type="ECO:0000313" key="2">
    <source>
        <dbReference type="EMBL" id="KAK3754182.1"/>
    </source>
</evidence>
<organism evidence="2 3">
    <name type="scientific">Elysia crispata</name>
    <name type="common">lettuce slug</name>
    <dbReference type="NCBI Taxonomy" id="231223"/>
    <lineage>
        <taxon>Eukaryota</taxon>
        <taxon>Metazoa</taxon>
        <taxon>Spiralia</taxon>
        <taxon>Lophotrochozoa</taxon>
        <taxon>Mollusca</taxon>
        <taxon>Gastropoda</taxon>
        <taxon>Heterobranchia</taxon>
        <taxon>Euthyneura</taxon>
        <taxon>Panpulmonata</taxon>
        <taxon>Sacoglossa</taxon>
        <taxon>Placobranchoidea</taxon>
        <taxon>Plakobranchidae</taxon>
        <taxon>Elysia</taxon>
    </lineage>
</organism>
<reference evidence="2" key="1">
    <citation type="journal article" date="2023" name="G3 (Bethesda)">
        <title>A reference genome for the long-term kleptoplast-retaining sea slug Elysia crispata morphotype clarki.</title>
        <authorList>
            <person name="Eastman K.E."/>
            <person name="Pendleton A.L."/>
            <person name="Shaikh M.A."/>
            <person name="Suttiyut T."/>
            <person name="Ogas R."/>
            <person name="Tomko P."/>
            <person name="Gavelis G."/>
            <person name="Widhalm J.R."/>
            <person name="Wisecaver J.H."/>
        </authorList>
    </citation>
    <scope>NUCLEOTIDE SEQUENCE</scope>
    <source>
        <strain evidence="2">ECLA1</strain>
    </source>
</reference>